<reference evidence="1" key="1">
    <citation type="submission" date="2023-04" db="EMBL/GenBank/DDBJ databases">
        <title>A chromosome-level genome assembly of the parasitoid wasp Eretmocerus hayati.</title>
        <authorList>
            <person name="Zhong Y."/>
            <person name="Liu S."/>
            <person name="Liu Y."/>
        </authorList>
    </citation>
    <scope>NUCLEOTIDE SEQUENCE</scope>
    <source>
        <strain evidence="1">ZJU_SS_LIU_2023</strain>
    </source>
</reference>
<accession>A0ACC2NMK1</accession>
<evidence type="ECO:0000313" key="2">
    <source>
        <dbReference type="Proteomes" id="UP001239111"/>
    </source>
</evidence>
<dbReference type="Proteomes" id="UP001239111">
    <property type="component" value="Chromosome 3"/>
</dbReference>
<dbReference type="EMBL" id="CM056743">
    <property type="protein sequence ID" value="KAJ8672299.1"/>
    <property type="molecule type" value="Genomic_DNA"/>
</dbReference>
<protein>
    <submittedName>
        <fullName evidence="1">Uncharacterized protein</fullName>
    </submittedName>
</protein>
<feature type="non-terminal residue" evidence="1">
    <location>
        <position position="1"/>
    </location>
</feature>
<name>A0ACC2NMK1_9HYME</name>
<proteinExistence type="predicted"/>
<keyword evidence="2" id="KW-1185">Reference proteome</keyword>
<evidence type="ECO:0000313" key="1">
    <source>
        <dbReference type="EMBL" id="KAJ8672299.1"/>
    </source>
</evidence>
<comment type="caution">
    <text evidence="1">The sequence shown here is derived from an EMBL/GenBank/DDBJ whole genome shotgun (WGS) entry which is preliminary data.</text>
</comment>
<gene>
    <name evidence="1" type="ORF">QAD02_003558</name>
</gene>
<sequence length="1445" mass="161985">IELFREPVSLKCGHRFCRNCILRVAGNENSSCPLCNIKIQKRSIPRDSCALVQQCIDHYRALCQAIFSDSGIDATRSLNKPLSTNEGIRCETSTRRTENTLRKIEESTAIYTIRTPSSKILSKKKLTSGKKRSATKRESAGVTNRIDKYLSNAFDCDSKEKVESWLQNLTPDLYPDNDILTNREVSEEIHPSGNQSIGPIHEDLKTSTLGLTSSEPYEVIQDSDEELAVGTEVSSYIETRTILGNVETMAKKKKSPDILEKIPLKTPSIVPAASYPDAQDWRRVKKVAKEMQVKTFKSLDLSVEKRCASPNADDTGDSRNLVGNTTQSIVLKESDPNQRDDDKLDISRSKEKSANILSTSMCADDNSNKREVPMNGSEKSHDERFSHPEDNEIIQELHSDGMGIDTRVISCTYVEKDSMKTRDCSLTNQTSMPEKGTSCPLIIRTKLESLGYRKPSDFDNDESIVELSQAKSKLSLRLSLKNVSKSSPVADKIEQLEDGTLQCNSPGESRTRPSLRRSIFEGSGSKLNCCTGSISSCPGGSEGTTLRKNPHIVFKKIGKVCKKRKNVPFIYLRKSNSEETNNSEGSSDTGSIKEPISKLSVKSNIPVEVNHETLKLYIFPGQHSSSKNLEIFPTDTDSQLKFLAPDSSISCRTRVGSSDPQCSKERRTPTPMDTEKPPQGRRKYHHSLYSSQNIIHKAHSHAKGIENREGNDVRFQSTPDDAALSAGTQIKTDCSETQSELKERTAPNMPEILSPDSSEHITKCHDYARRLSNDGNLTDNPNPSGKTRGKSENDIISIISKDNSADEFDDEFDIGKNIKKHTPSLPISSSRRVSSSKRGRISSGSSEGDEHDRTMDELLGRWGTDSEPASKQPKTSNRDDVQTIKGKTHMNQNTDSKGTHPGISRVAPFLTKTALEKGLALVRVHTEMRSPRENEVIAENLIPMSNILSSTDLLENEAEVTPERLKKKVASTSDRSPSILWSPSEIIDRGDGQPDSDLMIIDNEQFHNRESHSSKSPDVSNKENREVNQFRMSTYLGRSTDSNPGSAIGNSGNVTLSKTYPANNHESYHVSDSLMNITQEQLARREVEKDLFGITLSEIRSNENPKNTELQKCRTRLNQEEESQKKNRIEDAFDSENIGGTPVVERRSKLDFPAPIDDIESEKFEVIVDPGTSPRDHHNSSVITPVRNNLHPINHSTPMVNTSRESRKFKRIVLVCSCLRSDDFGRIQLFVERFNAELQSSFSMDTTHVIFRVDPKTKAGQKTFKYVQGIGYKKYVVSVQWIEDCLEQNMIIDEENEKYDVLDPDTLISGAREARTQPPSLFENFVCLCLEPFDSCGVDEFKDLLHYNGAVVATSWEQLNSFTDRYRVIILGSDSIDQKVVDEYKGRKVSLIHFEWVIDSLSQYHITSLVPYFYETTPEEALEYGIPPEFLVEDEIAEETDIDME</sequence>
<organism evidence="1 2">
    <name type="scientific">Eretmocerus hayati</name>
    <dbReference type="NCBI Taxonomy" id="131215"/>
    <lineage>
        <taxon>Eukaryota</taxon>
        <taxon>Metazoa</taxon>
        <taxon>Ecdysozoa</taxon>
        <taxon>Arthropoda</taxon>
        <taxon>Hexapoda</taxon>
        <taxon>Insecta</taxon>
        <taxon>Pterygota</taxon>
        <taxon>Neoptera</taxon>
        <taxon>Endopterygota</taxon>
        <taxon>Hymenoptera</taxon>
        <taxon>Apocrita</taxon>
        <taxon>Proctotrupomorpha</taxon>
        <taxon>Chalcidoidea</taxon>
        <taxon>Aphelinidae</taxon>
        <taxon>Aphelininae</taxon>
        <taxon>Eretmocerus</taxon>
    </lineage>
</organism>